<dbReference type="RefSeq" id="WP_041121118.1">
    <property type="nucleotide sequence ID" value="NZ_JXRQ01000008.1"/>
</dbReference>
<dbReference type="AlphaFoldDB" id="A0A0C2VXB7"/>
<evidence type="ECO:0000313" key="2">
    <source>
        <dbReference type="EMBL" id="KIL53482.1"/>
    </source>
</evidence>
<evidence type="ECO:0000313" key="3">
    <source>
        <dbReference type="Proteomes" id="UP000031950"/>
    </source>
</evidence>
<protein>
    <submittedName>
        <fullName evidence="2">Uncharacterized protein</fullName>
    </submittedName>
</protein>
<dbReference type="EMBL" id="JXRQ01000008">
    <property type="protein sequence ID" value="KIL53482.1"/>
    <property type="molecule type" value="Genomic_DNA"/>
</dbReference>
<organism evidence="2 3">
    <name type="scientific">Jeotgalibacillus alimentarius</name>
    <dbReference type="NCBI Taxonomy" id="135826"/>
    <lineage>
        <taxon>Bacteria</taxon>
        <taxon>Bacillati</taxon>
        <taxon>Bacillota</taxon>
        <taxon>Bacilli</taxon>
        <taxon>Bacillales</taxon>
        <taxon>Caryophanaceae</taxon>
        <taxon>Jeotgalibacillus</taxon>
    </lineage>
</organism>
<proteinExistence type="predicted"/>
<reference evidence="2 3" key="1">
    <citation type="submission" date="2015-01" db="EMBL/GenBank/DDBJ databases">
        <title>Genome sequence of Jeotgalibacillus alimentarius.</title>
        <authorList>
            <person name="Goh K.M."/>
            <person name="Chan K.-G."/>
            <person name="Yaakop A.S."/>
            <person name="Ee R."/>
            <person name="Gan H.M."/>
            <person name="Chan C.S."/>
        </authorList>
    </citation>
    <scope>NUCLEOTIDE SEQUENCE [LARGE SCALE GENOMIC DNA]</scope>
    <source>
        <strain evidence="2 3">YKJ-13</strain>
    </source>
</reference>
<sequence length="94" mass="10373">MKNIYSALSLIFIVIGTLLLGSILNEQVVAKILSFGYLGPVTFLFLILYSTVAFVLAIMSKKMKYKALLLVLSTILLLFSIIFTFVGAFAFQSP</sequence>
<keyword evidence="1" id="KW-0812">Transmembrane</keyword>
<gene>
    <name evidence="2" type="ORF">KP77_04580</name>
</gene>
<accession>A0A0C2VXB7</accession>
<evidence type="ECO:0000256" key="1">
    <source>
        <dbReference type="SAM" id="Phobius"/>
    </source>
</evidence>
<feature type="transmembrane region" description="Helical" evidence="1">
    <location>
        <begin position="68"/>
        <end position="91"/>
    </location>
</feature>
<keyword evidence="1" id="KW-0472">Membrane</keyword>
<feature type="transmembrane region" description="Helical" evidence="1">
    <location>
        <begin position="35"/>
        <end position="56"/>
    </location>
</feature>
<name>A0A0C2VXB7_9BACL</name>
<comment type="caution">
    <text evidence="2">The sequence shown here is derived from an EMBL/GenBank/DDBJ whole genome shotgun (WGS) entry which is preliminary data.</text>
</comment>
<keyword evidence="3" id="KW-1185">Reference proteome</keyword>
<dbReference type="Proteomes" id="UP000031950">
    <property type="component" value="Unassembled WGS sequence"/>
</dbReference>
<keyword evidence="1" id="KW-1133">Transmembrane helix</keyword>